<feature type="transmembrane region" description="Helical" evidence="1">
    <location>
        <begin position="473"/>
        <end position="495"/>
    </location>
</feature>
<dbReference type="RefSeq" id="WP_022528320.1">
    <property type="nucleotide sequence ID" value="NZ_KI271582.1"/>
</dbReference>
<evidence type="ECO:0000313" key="2">
    <source>
        <dbReference type="EMBL" id="ERL66694.1"/>
    </source>
</evidence>
<keyword evidence="1" id="KW-0472">Membrane</keyword>
<dbReference type="STRING" id="1231336.L248_0373"/>
<dbReference type="EMBL" id="KI271582">
    <property type="protein sequence ID" value="ERL66694.1"/>
    <property type="molecule type" value="Genomic_DNA"/>
</dbReference>
<sequence length="501" mass="55106">MMLTMLSTSFKERERRPSFWLLLGAVAIFAIICTPRFDTGVKVMALDPKIYRQADNPTWLSICAAEIFGFFLPMIGFGVVENALQTDRLSGVWPWVTTLHFARLRYGLAKFFSNCLVLLIMWALTVAATVLMLLIRFPGQGVSLATFFSPFLALLPSVILIAALALLVESLTAKRHNMITAIAVITLFYELADEMTYPHAFWHRLLSLSGSVPLQAALDQGSRAATGRRLSSIQFLSSYTGPQGTHTLHIPPVPFTSTTLTFMIGEVLVAFALAVIASLLMHRAWGEKQPRHQPAAATTTDSPALAYAPVNASGGQWAHLLLLEGQRQWHAQSLTYRLMLVGTWLVMWLIPSAGQDQFGLPLLWLLTIPWLGSLDSAPSSWQTWLNTIPNAWERQKGAELLVSGTAAVILMRPFIVRQPSAALQYLLVALATAALAQGLGTLFNNGRLFTMTMTFFWFIYLNGITAMVSPAQFSGAVCVTFVLVLAAGLGSTQIVHHRQTV</sequence>
<accession>U4TR39</accession>
<keyword evidence="3" id="KW-1185">Reference proteome</keyword>
<evidence type="ECO:0000256" key="1">
    <source>
        <dbReference type="SAM" id="Phobius"/>
    </source>
</evidence>
<dbReference type="OrthoDB" id="2281623at2"/>
<feature type="transmembrane region" description="Helical" evidence="1">
    <location>
        <begin position="57"/>
        <end position="80"/>
    </location>
</feature>
<reference evidence="3" key="1">
    <citation type="journal article" date="2013" name="Genome Announc.">
        <title>Whole-Genome Sequencing of Lactobacillus shenzhenensis Strain LY-73T.</title>
        <authorList>
            <person name="Lin Z."/>
            <person name="Liu Z."/>
            <person name="Yang R."/>
            <person name="Zou Y."/>
            <person name="Wan D."/>
            <person name="Chen J."/>
            <person name="Guo M."/>
            <person name="Zhao J."/>
            <person name="Fang C."/>
            <person name="Yang R."/>
            <person name="Liu F."/>
        </authorList>
    </citation>
    <scope>NUCLEOTIDE SEQUENCE [LARGE SCALE GENOMIC DNA]</scope>
    <source>
        <strain evidence="3">LY-73</strain>
    </source>
</reference>
<gene>
    <name evidence="2" type="ORF">L248_0373</name>
</gene>
<feature type="transmembrane region" description="Helical" evidence="1">
    <location>
        <begin position="175"/>
        <end position="192"/>
    </location>
</feature>
<dbReference type="Proteomes" id="UP000030647">
    <property type="component" value="Unassembled WGS sequence"/>
</dbReference>
<feature type="transmembrane region" description="Helical" evidence="1">
    <location>
        <begin position="20"/>
        <end position="37"/>
    </location>
</feature>
<proteinExistence type="predicted"/>
<feature type="transmembrane region" description="Helical" evidence="1">
    <location>
        <begin position="448"/>
        <end position="467"/>
    </location>
</feature>
<feature type="transmembrane region" description="Helical" evidence="1">
    <location>
        <begin position="422"/>
        <end position="443"/>
    </location>
</feature>
<keyword evidence="1" id="KW-1133">Transmembrane helix</keyword>
<evidence type="ECO:0000313" key="3">
    <source>
        <dbReference type="Proteomes" id="UP000030647"/>
    </source>
</evidence>
<feature type="transmembrane region" description="Helical" evidence="1">
    <location>
        <begin position="147"/>
        <end position="168"/>
    </location>
</feature>
<dbReference type="HOGENOM" id="CLU_042151_0_0_9"/>
<dbReference type="eggNOG" id="COG1277">
    <property type="taxonomic scope" value="Bacteria"/>
</dbReference>
<keyword evidence="1" id="KW-0812">Transmembrane</keyword>
<protein>
    <submittedName>
        <fullName evidence="2">Uncharacterized protein</fullName>
    </submittedName>
</protein>
<dbReference type="AlphaFoldDB" id="U4TR39"/>
<feature type="transmembrane region" description="Helical" evidence="1">
    <location>
        <begin position="111"/>
        <end position="135"/>
    </location>
</feature>
<name>U4TR39_9LACO</name>
<organism evidence="2 3">
    <name type="scientific">Schleiferilactobacillus shenzhenensis LY-73</name>
    <dbReference type="NCBI Taxonomy" id="1231336"/>
    <lineage>
        <taxon>Bacteria</taxon>
        <taxon>Bacillati</taxon>
        <taxon>Bacillota</taxon>
        <taxon>Bacilli</taxon>
        <taxon>Lactobacillales</taxon>
        <taxon>Lactobacillaceae</taxon>
        <taxon>Schleiferilactobacillus</taxon>
    </lineage>
</organism>
<feature type="transmembrane region" description="Helical" evidence="1">
    <location>
        <begin position="260"/>
        <end position="281"/>
    </location>
</feature>